<reference evidence="3 4" key="1">
    <citation type="journal article" date="2018" name="Front. Microbiol.">
        <title>Genome-Wide Analysis of Corynespora cassiicola Leaf Fall Disease Putative Effectors.</title>
        <authorList>
            <person name="Lopez D."/>
            <person name="Ribeiro S."/>
            <person name="Label P."/>
            <person name="Fumanal B."/>
            <person name="Venisse J.S."/>
            <person name="Kohler A."/>
            <person name="de Oliveira R.R."/>
            <person name="Labutti K."/>
            <person name="Lipzen A."/>
            <person name="Lail K."/>
            <person name="Bauer D."/>
            <person name="Ohm R.A."/>
            <person name="Barry K.W."/>
            <person name="Spatafora J."/>
            <person name="Grigoriev I.V."/>
            <person name="Martin F.M."/>
            <person name="Pujade-Renaud V."/>
        </authorList>
    </citation>
    <scope>NUCLEOTIDE SEQUENCE [LARGE SCALE GENOMIC DNA]</scope>
    <source>
        <strain evidence="3 4">Philippines</strain>
    </source>
</reference>
<name>A0A2T2P3S7_CORCC</name>
<feature type="compositionally biased region" description="Basic and acidic residues" evidence="2">
    <location>
        <begin position="310"/>
        <end position="325"/>
    </location>
</feature>
<sequence length="375" mass="42910">MPHNTAKDAVIQIWRSRRNQIAGLREIVLTTRLEVKRERTLYHQRQRNYEDLLRDNLVEVNSESDDHGSPNRKQKLNDLESRIKICGADMRTLFDRCSRAEENLSSHEYKLEKLEEEIYWEMDDGAEESYNQASQEHSLALDHANRSNLKESPTNLRDELYSRMSDVRIIMDRLSSFEYELRRDIDEREYLRAGGQMDITSDEVFFEEARTERLKLQQDLEAAQIDVNRLRMLCIQMGIEFQDVPFPTIVGSMDNSTFTGTSQSSEAPVTRTQGSLGIIDAFYNQQKRVTSWLSSGPSAAADQEGAGRPLRLEDDWSDIAPERRPSTSRSLDGSSRLPEYSGPPPGSSLIEALMLEATLEPMGQAPHLREGSADF</sequence>
<gene>
    <name evidence="3" type="ORF">BS50DRAFT_630383</name>
</gene>
<dbReference type="OrthoDB" id="3553547at2759"/>
<keyword evidence="1" id="KW-0175">Coiled coil</keyword>
<evidence type="ECO:0000256" key="1">
    <source>
        <dbReference type="SAM" id="Coils"/>
    </source>
</evidence>
<protein>
    <submittedName>
        <fullName evidence="3">Uncharacterized protein</fullName>
    </submittedName>
</protein>
<dbReference type="Proteomes" id="UP000240883">
    <property type="component" value="Unassembled WGS sequence"/>
</dbReference>
<evidence type="ECO:0000313" key="4">
    <source>
        <dbReference type="Proteomes" id="UP000240883"/>
    </source>
</evidence>
<evidence type="ECO:0000313" key="3">
    <source>
        <dbReference type="EMBL" id="PSN72334.1"/>
    </source>
</evidence>
<accession>A0A2T2P3S7</accession>
<proteinExistence type="predicted"/>
<feature type="coiled-coil region" evidence="1">
    <location>
        <begin position="206"/>
        <end position="233"/>
    </location>
</feature>
<organism evidence="3 4">
    <name type="scientific">Corynespora cassiicola Philippines</name>
    <dbReference type="NCBI Taxonomy" id="1448308"/>
    <lineage>
        <taxon>Eukaryota</taxon>
        <taxon>Fungi</taxon>
        <taxon>Dikarya</taxon>
        <taxon>Ascomycota</taxon>
        <taxon>Pezizomycotina</taxon>
        <taxon>Dothideomycetes</taxon>
        <taxon>Pleosporomycetidae</taxon>
        <taxon>Pleosporales</taxon>
        <taxon>Corynesporascaceae</taxon>
        <taxon>Corynespora</taxon>
    </lineage>
</organism>
<dbReference type="STRING" id="1448308.A0A2T2P3S7"/>
<dbReference type="AlphaFoldDB" id="A0A2T2P3S7"/>
<evidence type="ECO:0000256" key="2">
    <source>
        <dbReference type="SAM" id="MobiDB-lite"/>
    </source>
</evidence>
<keyword evidence="4" id="KW-1185">Reference proteome</keyword>
<dbReference type="EMBL" id="KZ678130">
    <property type="protein sequence ID" value="PSN72334.1"/>
    <property type="molecule type" value="Genomic_DNA"/>
</dbReference>
<feature type="region of interest" description="Disordered" evidence="2">
    <location>
        <begin position="294"/>
        <end position="349"/>
    </location>
</feature>